<dbReference type="GO" id="GO:0046872">
    <property type="term" value="F:metal ion binding"/>
    <property type="evidence" value="ECO:0007669"/>
    <property type="project" value="UniProtKB-KW"/>
</dbReference>
<dbReference type="GO" id="GO:0005737">
    <property type="term" value="C:cytoplasm"/>
    <property type="evidence" value="ECO:0007669"/>
    <property type="project" value="TreeGrafter"/>
</dbReference>
<dbReference type="InterPro" id="IPR027417">
    <property type="entry name" value="P-loop_NTPase"/>
</dbReference>
<keyword evidence="5" id="KW-0175">Coiled coil</keyword>
<evidence type="ECO:0000256" key="4">
    <source>
        <dbReference type="ARBA" id="ARBA00023134"/>
    </source>
</evidence>
<evidence type="ECO:0000313" key="8">
    <source>
        <dbReference type="Proteomes" id="UP000053105"/>
    </source>
</evidence>
<accession>A0A0N0BKP2</accession>
<dbReference type="Gene3D" id="3.40.50.11060">
    <property type="entry name" value="GTPase HflX, N-terminal domain"/>
    <property type="match status" value="1"/>
</dbReference>
<evidence type="ECO:0000256" key="3">
    <source>
        <dbReference type="ARBA" id="ARBA00022842"/>
    </source>
</evidence>
<dbReference type="EMBL" id="KQ435694">
    <property type="protein sequence ID" value="KOX80888.1"/>
    <property type="molecule type" value="Genomic_DNA"/>
</dbReference>
<reference evidence="7 8" key="1">
    <citation type="submission" date="2015-07" db="EMBL/GenBank/DDBJ databases">
        <title>The genome of Melipona quadrifasciata.</title>
        <authorList>
            <person name="Pan H."/>
            <person name="Kapheim K."/>
        </authorList>
    </citation>
    <scope>NUCLEOTIDE SEQUENCE [LARGE SCALE GENOMIC DNA]</scope>
    <source>
        <strain evidence="7">0111107301</strain>
        <tissue evidence="7">Whole body</tissue>
    </source>
</reference>
<dbReference type="Pfam" id="PF13167">
    <property type="entry name" value="GTP-bdg_N"/>
    <property type="match status" value="1"/>
</dbReference>
<protein>
    <submittedName>
        <fullName evidence="7">Putative GTP-binding protein 6</fullName>
    </submittedName>
</protein>
<dbReference type="InterPro" id="IPR030394">
    <property type="entry name" value="G_HFLX_dom"/>
</dbReference>
<dbReference type="FunFam" id="3.40.50.300:FF:000886">
    <property type="entry name" value="Putative GTP-binding protein 6"/>
    <property type="match status" value="1"/>
</dbReference>
<keyword evidence="2" id="KW-0547">Nucleotide-binding</keyword>
<dbReference type="PANTHER" id="PTHR10229">
    <property type="entry name" value="GTP-BINDING PROTEIN HFLX"/>
    <property type="match status" value="1"/>
</dbReference>
<dbReference type="Pfam" id="PF01926">
    <property type="entry name" value="MMR_HSR1"/>
    <property type="match status" value="1"/>
</dbReference>
<dbReference type="NCBIfam" id="TIGR03156">
    <property type="entry name" value="GTP_HflX"/>
    <property type="match status" value="1"/>
</dbReference>
<keyword evidence="3" id="KW-0460">Magnesium</keyword>
<proteinExistence type="predicted"/>
<dbReference type="PANTHER" id="PTHR10229:SF0">
    <property type="entry name" value="GTP-BINDING PROTEIN 6-RELATED"/>
    <property type="match status" value="1"/>
</dbReference>
<keyword evidence="4" id="KW-0342">GTP-binding</keyword>
<dbReference type="CDD" id="cd01878">
    <property type="entry name" value="HflX"/>
    <property type="match status" value="1"/>
</dbReference>
<evidence type="ECO:0000259" key="6">
    <source>
        <dbReference type="PROSITE" id="PS51705"/>
    </source>
</evidence>
<dbReference type="Gene3D" id="3.40.50.300">
    <property type="entry name" value="P-loop containing nucleotide triphosphate hydrolases"/>
    <property type="match status" value="1"/>
</dbReference>
<dbReference type="InterPro" id="IPR016496">
    <property type="entry name" value="GTPase_HflX"/>
</dbReference>
<evidence type="ECO:0000256" key="5">
    <source>
        <dbReference type="SAM" id="Coils"/>
    </source>
</evidence>
<gene>
    <name evidence="7" type="ORF">WN51_00805</name>
</gene>
<evidence type="ECO:0000256" key="1">
    <source>
        <dbReference type="ARBA" id="ARBA00022723"/>
    </source>
</evidence>
<dbReference type="SUPFAM" id="SSF52540">
    <property type="entry name" value="P-loop containing nucleoside triphosphate hydrolases"/>
    <property type="match status" value="1"/>
</dbReference>
<organism evidence="7 8">
    <name type="scientific">Melipona quadrifasciata</name>
    <dbReference type="NCBI Taxonomy" id="166423"/>
    <lineage>
        <taxon>Eukaryota</taxon>
        <taxon>Metazoa</taxon>
        <taxon>Ecdysozoa</taxon>
        <taxon>Arthropoda</taxon>
        <taxon>Hexapoda</taxon>
        <taxon>Insecta</taxon>
        <taxon>Pterygota</taxon>
        <taxon>Neoptera</taxon>
        <taxon>Endopterygota</taxon>
        <taxon>Hymenoptera</taxon>
        <taxon>Apocrita</taxon>
        <taxon>Aculeata</taxon>
        <taxon>Apoidea</taxon>
        <taxon>Anthophila</taxon>
        <taxon>Apidae</taxon>
        <taxon>Melipona</taxon>
    </lineage>
</organism>
<dbReference type="InterPro" id="IPR006073">
    <property type="entry name" value="GTP-bd"/>
</dbReference>
<evidence type="ECO:0000313" key="7">
    <source>
        <dbReference type="EMBL" id="KOX80888.1"/>
    </source>
</evidence>
<dbReference type="Proteomes" id="UP000053105">
    <property type="component" value="Unassembled WGS sequence"/>
</dbReference>
<sequence>MQCLKKFAVLNKSQYIIKRRRKFNILNVIRQCKYESDVAFEYTENEEEKNIYAHVSQDYLGTVVGGNRIFVIQPYIKWGVNKKRNTTPQLQLSEAKALVSNLTSWNVVGEKLVPLLSLQRHKLVGSGALEVLKHDIEKCLHVTAIFISTNSLKFVQIAELQKTFNLPIYDRYSIVIHIFRERAKTPEAKLQVALAELPYVKQKMIDFTTYRIGRINYTEKMKNMLQAREKKLRNALQKLKEHRQRIKQQRLSYGFPTIAIVGYTNAGKTSLIKALTDDDSLQPEDKLFATLDTTVHPGLLPNMLKVLYVDTIGFIQDIPETLIEPFIVTLEDAMTADILVHIFDVSHPDVKAQIQHVQKTIEPMIDENKLVINVANKCDIVEKHIVESVIPKDTFAISAVKLTGINLLRSRIEEEITNTTNLLKRRIRIRNECLKVEFLDEIYPEVWHANIRTLESYITCTLNVKLFNPTFLILLQIDVNRYRITLYELSILDAANLTTLYYPRFQAISSKFQLQLKLCFLDVYVRLHNYV</sequence>
<dbReference type="OrthoDB" id="10268034at2759"/>
<feature type="domain" description="Hflx-type G" evidence="6">
    <location>
        <begin position="256"/>
        <end position="355"/>
    </location>
</feature>
<keyword evidence="8" id="KW-1185">Reference proteome</keyword>
<evidence type="ECO:0000256" key="2">
    <source>
        <dbReference type="ARBA" id="ARBA00022741"/>
    </source>
</evidence>
<dbReference type="AlphaFoldDB" id="A0A0N0BKP2"/>
<feature type="coiled-coil region" evidence="5">
    <location>
        <begin position="218"/>
        <end position="252"/>
    </location>
</feature>
<dbReference type="PROSITE" id="PS51705">
    <property type="entry name" value="G_HFLX"/>
    <property type="match status" value="1"/>
</dbReference>
<keyword evidence="1" id="KW-0479">Metal-binding</keyword>
<dbReference type="STRING" id="166423.A0A0N0BKP2"/>
<dbReference type="InterPro" id="IPR025121">
    <property type="entry name" value="GTPase_HflX_N"/>
</dbReference>
<dbReference type="GO" id="GO:0005525">
    <property type="term" value="F:GTP binding"/>
    <property type="evidence" value="ECO:0007669"/>
    <property type="project" value="UniProtKB-KW"/>
</dbReference>
<dbReference type="InterPro" id="IPR042108">
    <property type="entry name" value="GTPase_HflX_N_sf"/>
</dbReference>
<dbReference type="GO" id="GO:0043022">
    <property type="term" value="F:ribosome binding"/>
    <property type="evidence" value="ECO:0007669"/>
    <property type="project" value="TreeGrafter"/>
</dbReference>
<name>A0A0N0BKP2_9HYME</name>